<gene>
    <name evidence="5 8" type="primary">msrA</name>
    <name evidence="8" type="ORF">NCTC12151_03082</name>
</gene>
<evidence type="ECO:0000259" key="7">
    <source>
        <dbReference type="Pfam" id="PF01625"/>
    </source>
</evidence>
<comment type="function">
    <text evidence="5">Has an important function as a repair enzyme for proteins that have been inactivated by oxidation. Catalyzes the reversible oxidation-reduction of methionine sulfoxide in proteins to methionine.</text>
</comment>
<dbReference type="GO" id="GO:0005737">
    <property type="term" value="C:cytoplasm"/>
    <property type="evidence" value="ECO:0007669"/>
    <property type="project" value="TreeGrafter"/>
</dbReference>
<dbReference type="InterPro" id="IPR050162">
    <property type="entry name" value="MsrA_MetSO_reductase"/>
</dbReference>
<dbReference type="Gene3D" id="3.30.1060.10">
    <property type="entry name" value="Peptide methionine sulphoxide reductase MsrA"/>
    <property type="match status" value="1"/>
</dbReference>
<feature type="domain" description="Peptide methionine sulphoxide reductase MsrA" evidence="7">
    <location>
        <begin position="46"/>
        <end position="200"/>
    </location>
</feature>
<protein>
    <recommendedName>
        <fullName evidence="5">Peptide methionine sulfoxide reductase MsrA</fullName>
        <shortName evidence="5">Protein-methionine-S-oxide reductase</shortName>
        <ecNumber evidence="5">1.8.4.11</ecNumber>
    </recommendedName>
    <alternativeName>
        <fullName evidence="5">Peptide-methionine (S)-S-oxide reductase</fullName>
        <shortName evidence="5">Peptide Met(O) reductase</shortName>
    </alternativeName>
</protein>
<evidence type="ECO:0000313" key="8">
    <source>
        <dbReference type="EMBL" id="SQI43467.1"/>
    </source>
</evidence>
<dbReference type="KEGG" id="lri:NCTC12151_03082"/>
<dbReference type="EMBL" id="LS483470">
    <property type="protein sequence ID" value="SQI43467.1"/>
    <property type="molecule type" value="Genomic_DNA"/>
</dbReference>
<comment type="catalytic activity">
    <reaction evidence="3 5">
        <text>L-methionyl-[protein] + [thioredoxin]-disulfide + H2O = L-methionyl-(S)-S-oxide-[protein] + [thioredoxin]-dithiol</text>
        <dbReference type="Rhea" id="RHEA:14217"/>
        <dbReference type="Rhea" id="RHEA-COMP:10698"/>
        <dbReference type="Rhea" id="RHEA-COMP:10700"/>
        <dbReference type="Rhea" id="RHEA-COMP:12313"/>
        <dbReference type="Rhea" id="RHEA-COMP:12315"/>
        <dbReference type="ChEBI" id="CHEBI:15377"/>
        <dbReference type="ChEBI" id="CHEBI:16044"/>
        <dbReference type="ChEBI" id="CHEBI:29950"/>
        <dbReference type="ChEBI" id="CHEBI:44120"/>
        <dbReference type="ChEBI" id="CHEBI:50058"/>
        <dbReference type="EC" id="1.8.4.11"/>
    </reaction>
</comment>
<evidence type="ECO:0000256" key="4">
    <source>
        <dbReference type="ARBA" id="ARBA00048782"/>
    </source>
</evidence>
<keyword evidence="2 5" id="KW-0560">Oxidoreductase</keyword>
<feature type="region of interest" description="Disordered" evidence="6">
    <location>
        <begin position="1"/>
        <end position="22"/>
    </location>
</feature>
<evidence type="ECO:0000256" key="5">
    <source>
        <dbReference type="HAMAP-Rule" id="MF_01401"/>
    </source>
</evidence>
<dbReference type="NCBIfam" id="TIGR00401">
    <property type="entry name" value="msrA"/>
    <property type="match status" value="1"/>
</dbReference>
<name>A0A2X4UUE2_9GAMM</name>
<dbReference type="PANTHER" id="PTHR42799:SF2">
    <property type="entry name" value="MITOCHONDRIAL PEPTIDE METHIONINE SULFOXIDE REDUCTASE"/>
    <property type="match status" value="1"/>
</dbReference>
<accession>A0A2X4UUE2</accession>
<dbReference type="FunFam" id="3.30.1060.10:FF:000001">
    <property type="entry name" value="Peptide methionine sulfoxide reductase MsrA"/>
    <property type="match status" value="1"/>
</dbReference>
<comment type="catalytic activity">
    <reaction evidence="4 5">
        <text>[thioredoxin]-disulfide + L-methionine + H2O = L-methionine (S)-S-oxide + [thioredoxin]-dithiol</text>
        <dbReference type="Rhea" id="RHEA:19993"/>
        <dbReference type="Rhea" id="RHEA-COMP:10698"/>
        <dbReference type="Rhea" id="RHEA-COMP:10700"/>
        <dbReference type="ChEBI" id="CHEBI:15377"/>
        <dbReference type="ChEBI" id="CHEBI:29950"/>
        <dbReference type="ChEBI" id="CHEBI:50058"/>
        <dbReference type="ChEBI" id="CHEBI:57844"/>
        <dbReference type="ChEBI" id="CHEBI:58772"/>
        <dbReference type="EC" id="1.8.4.11"/>
    </reaction>
</comment>
<dbReference type="GO" id="GO:0033744">
    <property type="term" value="F:L-methionine:thioredoxin-disulfide S-oxidoreductase activity"/>
    <property type="evidence" value="ECO:0007669"/>
    <property type="project" value="RHEA"/>
</dbReference>
<proteinExistence type="inferred from homology"/>
<dbReference type="RefSeq" id="WP_111742119.1">
    <property type="nucleotide sequence ID" value="NZ_LR698987.1"/>
</dbReference>
<comment type="similarity">
    <text evidence="1 5">Belongs to the MsrA Met sulfoxide reductase family.</text>
</comment>
<sequence length="212" mass="23434">MTTVNSDAFIQPENPLEGRSRPMPVSLRHRVLHASMSEVPNGMEVALFAMGCFWGAERLFWQQPGVYSTAVGYSGGVTPNPNYREVCSGKTGHAEVVRIVFDPTVLPYSHLLQLFWENHDPAQGMRQGNDIGTQYRSAIYAITNAQLEQARASRAAFIAAMRKAGDLRQVTTEIVTAKPFYFAEEDHQQYLDKNPNGYCNLGGIGVCLPPPA</sequence>
<dbReference type="SUPFAM" id="SSF55068">
    <property type="entry name" value="Peptide methionine sulfoxide reductase"/>
    <property type="match status" value="1"/>
</dbReference>
<evidence type="ECO:0000256" key="6">
    <source>
        <dbReference type="SAM" id="MobiDB-lite"/>
    </source>
</evidence>
<dbReference type="InterPro" id="IPR036509">
    <property type="entry name" value="Met_Sox_Rdtase_MsrA_sf"/>
</dbReference>
<dbReference type="PANTHER" id="PTHR42799">
    <property type="entry name" value="MITOCHONDRIAL PEPTIDE METHIONINE SULFOXIDE REDUCTASE"/>
    <property type="match status" value="1"/>
</dbReference>
<dbReference type="Proteomes" id="UP000249005">
    <property type="component" value="Chromosome 1"/>
</dbReference>
<dbReference type="Pfam" id="PF01625">
    <property type="entry name" value="PMSR"/>
    <property type="match status" value="1"/>
</dbReference>
<evidence type="ECO:0000313" key="9">
    <source>
        <dbReference type="Proteomes" id="UP000249005"/>
    </source>
</evidence>
<dbReference type="GO" id="GO:0034599">
    <property type="term" value="P:cellular response to oxidative stress"/>
    <property type="evidence" value="ECO:0007669"/>
    <property type="project" value="TreeGrafter"/>
</dbReference>
<dbReference type="AlphaFoldDB" id="A0A2X4UUE2"/>
<dbReference type="GO" id="GO:0008113">
    <property type="term" value="F:peptide-methionine (S)-S-oxide reductase activity"/>
    <property type="evidence" value="ECO:0007669"/>
    <property type="project" value="UniProtKB-UniRule"/>
</dbReference>
<dbReference type="HAMAP" id="MF_01401">
    <property type="entry name" value="MsrA"/>
    <property type="match status" value="1"/>
</dbReference>
<feature type="active site" evidence="5">
    <location>
        <position position="52"/>
    </location>
</feature>
<dbReference type="OrthoDB" id="4174719at2"/>
<reference evidence="8 9" key="1">
    <citation type="submission" date="2018-06" db="EMBL/GenBank/DDBJ databases">
        <authorList>
            <consortium name="Pathogen Informatics"/>
            <person name="Doyle S."/>
        </authorList>
    </citation>
    <scope>NUCLEOTIDE SEQUENCE [LARGE SCALE GENOMIC DNA]</scope>
    <source>
        <strain evidence="8 9">NCTC12151</strain>
    </source>
</reference>
<dbReference type="EC" id="1.8.4.11" evidence="5"/>
<dbReference type="InterPro" id="IPR002569">
    <property type="entry name" value="Met_Sox_Rdtase_MsrA_dom"/>
</dbReference>
<evidence type="ECO:0000256" key="1">
    <source>
        <dbReference type="ARBA" id="ARBA00005591"/>
    </source>
</evidence>
<organism evidence="8 9">
    <name type="scientific">Leminorella richardii</name>
    <dbReference type="NCBI Taxonomy" id="158841"/>
    <lineage>
        <taxon>Bacteria</taxon>
        <taxon>Pseudomonadati</taxon>
        <taxon>Pseudomonadota</taxon>
        <taxon>Gammaproteobacteria</taxon>
        <taxon>Enterobacterales</taxon>
        <taxon>Budviciaceae</taxon>
        <taxon>Leminorella</taxon>
    </lineage>
</organism>
<evidence type="ECO:0000256" key="3">
    <source>
        <dbReference type="ARBA" id="ARBA00047806"/>
    </source>
</evidence>
<keyword evidence="9" id="KW-1185">Reference proteome</keyword>
<evidence type="ECO:0000256" key="2">
    <source>
        <dbReference type="ARBA" id="ARBA00023002"/>
    </source>
</evidence>